<feature type="region of interest" description="Disordered" evidence="4">
    <location>
        <begin position="676"/>
        <end position="697"/>
    </location>
</feature>
<evidence type="ECO:0000256" key="2">
    <source>
        <dbReference type="ARBA" id="ARBA00022763"/>
    </source>
</evidence>
<feature type="compositionally biased region" description="Basic and acidic residues" evidence="4">
    <location>
        <begin position="828"/>
        <end position="839"/>
    </location>
</feature>
<feature type="compositionally biased region" description="Polar residues" evidence="4">
    <location>
        <begin position="374"/>
        <end position="393"/>
    </location>
</feature>
<dbReference type="GO" id="GO:0042393">
    <property type="term" value="F:histone binding"/>
    <property type="evidence" value="ECO:0007669"/>
    <property type="project" value="TreeGrafter"/>
</dbReference>
<feature type="region of interest" description="Disordered" evidence="4">
    <location>
        <begin position="239"/>
        <end position="283"/>
    </location>
</feature>
<reference evidence="6 7" key="1">
    <citation type="journal article" date="2016" name="Genome Biol. Evol.">
        <title>Divergent and convergent evolution of fungal pathogenicity.</title>
        <authorList>
            <person name="Shang Y."/>
            <person name="Xiao G."/>
            <person name="Zheng P."/>
            <person name="Cen K."/>
            <person name="Zhan S."/>
            <person name="Wang C."/>
        </authorList>
    </citation>
    <scope>NUCLEOTIDE SEQUENCE [LARGE SCALE GENOMIC DNA]</scope>
    <source>
        <strain evidence="6 7">ARSEF 7405</strain>
    </source>
</reference>
<dbReference type="InterPro" id="IPR047249">
    <property type="entry name" value="BRCT_p53bp1-like_rpt1"/>
</dbReference>
<dbReference type="InterPro" id="IPR036420">
    <property type="entry name" value="BRCT_dom_sf"/>
</dbReference>
<feature type="compositionally biased region" description="Polar residues" evidence="4">
    <location>
        <begin position="568"/>
        <end position="579"/>
    </location>
</feature>
<feature type="region of interest" description="Disordered" evidence="4">
    <location>
        <begin position="497"/>
        <end position="579"/>
    </location>
</feature>
<name>A0A168DKB5_9EURO</name>
<sequence>MRLFSTLRDSTQSIGRRQHESNTTLNDMDHICLVDDDTINGTNSSSNSSPVRDESSLKSQHTNYRMTTHTEFAAHSLQTPNPTAVAENPFAGKLAPVLPLSQVFDASSPGSGLLRSEISDLPSPNIPISLNPTLDYDDSSPILKNSPATRSFPGVLRSQLQRLPSKLSRNICRRSDDDRHEAVRNEKSNDSDDDGPMPQDNLIRQRLQRRDSLNGKYQHFSKHFRSGTLQRTRSDIFPFATFPAPTRDTGRQRGTRQRQRPMQLIGESEEETEPDETASQRRARAQSRFRIFSGEEDKENFLDELIPITNSSIRTRNVFSQPPSINNSPSIRRRHFTHFTDSYGVSQSQPIIRNLDSLDDNDTARGQKFPMPTGGSSRVNSPDAQRTQVPCSQSEDETEPDDKTPEIKSQLQATVSRRASLQARRTRHLSPDEDDYTEDKENRYSSQTTVSPSQATVRAHEALSQILQTGSGDDENGRHEDEEKSGDAYVLRIHEDGDEHKLNSHSNSSPCQPVMKRGNNIDHDDEQSSSQSSRRPLSQIGGSSGGLLAHAMVVPPSDTEDDREIDNQHSPSNAHKSQTPIMDEIYNDAVEEEGVDENAPPLKEAYQTPAARLTHQDDLPSTIPETSPARLRAFMTDSQQDTPTIHENYDETHQDDYAGVQFNEEDSNAQSYMPADHRRYRPKFKSPDPFSSPSGRRRQRLTEIALDGSQSQGQPLPDLSSLGVFNEEDLEFQSLVRRRSPIKPSYANKRLSRTGFGRSASFAGMPNAHEHYSRRKRDEDVMSESGIRSMQGLQSTPTPPESPPSDYTVQLQNHKKRRVSDGVGAVHKHFDYHDHEPPKKRQKAIPQRQTRGTESENVCDRQEHETHNPEPSQVSQRAVPDSQHKSDSSSSGALSPGRALSDSSPSPEEYTPTTPEHSSEARQKTSKSESPDPLAADDTISTPILTQTTCGSMSQYTHPHQVFAFFNGRPQGFYPAICVGVTQKYGHRRYLVKFEGSTRADEIGEDGIKRLELRSGDHVKLDLVDMPKGGWTVLGCPRRLSGRGSDSAYEDTTDGMMTDVFGHETVVLKHKTSTSTQTVTVPINHVWFDRQLWKKIEGRDYIHTESYSASSQRFQTPVDNHYTPTISTSRASRGSRATTTSTGGIFSNMAFAVSMKDGGTNRFLIEKMIRTNGGRILQEGFNELFHVSRNSETEEDSDLRLLPDFEQLGFVGLITDEHSRRVKYMQALALNIPCLAFRWVKDCIDKDCLLDWDAYLLPAGESKFLGGAVKSRLLLPYPASTARFSRTVEQGHKLLAGQSVIFLAAKGKAAEARRAYAFLIYAMGAKSVTQVQDINAAIRLLKQSSEGSGWDWIYVGDESSAPGAYSALSDEFGLNNRSLSRGTGSKAIVQKQQLKKRGRKSGVDTDATNCPSFTADEPIVINGKRLRVLANDFICQSLILGKLYPEHC</sequence>
<dbReference type="PROSITE" id="PS50172">
    <property type="entry name" value="BRCT"/>
    <property type="match status" value="1"/>
</dbReference>
<protein>
    <submittedName>
        <fullName evidence="6">DNA damage repair protein Rad9</fullName>
    </submittedName>
</protein>
<feature type="region of interest" description="Disordered" evidence="4">
    <location>
        <begin position="36"/>
        <end position="60"/>
    </location>
</feature>
<feature type="compositionally biased region" description="Basic and acidic residues" evidence="4">
    <location>
        <begin position="475"/>
        <end position="487"/>
    </location>
</feature>
<dbReference type="GO" id="GO:0045944">
    <property type="term" value="P:positive regulation of transcription by RNA polymerase II"/>
    <property type="evidence" value="ECO:0007669"/>
    <property type="project" value="TreeGrafter"/>
</dbReference>
<dbReference type="PANTHER" id="PTHR15321:SF3">
    <property type="entry name" value="TP53-BINDING PROTEIN 1"/>
    <property type="match status" value="1"/>
</dbReference>
<feature type="compositionally biased region" description="Low complexity" evidence="4">
    <location>
        <begin position="888"/>
        <end position="916"/>
    </location>
</feature>
<dbReference type="SMART" id="SM00292">
    <property type="entry name" value="BRCT"/>
    <property type="match status" value="1"/>
</dbReference>
<keyword evidence="2" id="KW-0227">DNA damage</keyword>
<dbReference type="GO" id="GO:0005634">
    <property type="term" value="C:nucleus"/>
    <property type="evidence" value="ECO:0007669"/>
    <property type="project" value="UniProtKB-SubCell"/>
</dbReference>
<dbReference type="InterPro" id="IPR047252">
    <property type="entry name" value="TP53BP1-like"/>
</dbReference>
<feature type="region of interest" description="Disordered" evidence="4">
    <location>
        <begin position="757"/>
        <end position="940"/>
    </location>
</feature>
<accession>A0A168DKB5</accession>
<evidence type="ECO:0000256" key="1">
    <source>
        <dbReference type="ARBA" id="ARBA00004123"/>
    </source>
</evidence>
<feature type="region of interest" description="Disordered" evidence="4">
    <location>
        <begin position="468"/>
        <end position="487"/>
    </location>
</feature>
<feature type="compositionally biased region" description="Polar residues" evidence="4">
    <location>
        <begin position="7"/>
        <end position="22"/>
    </location>
</feature>
<feature type="compositionally biased region" description="Polar residues" evidence="4">
    <location>
        <begin position="407"/>
        <end position="419"/>
    </location>
</feature>
<feature type="domain" description="BRCT" evidence="5">
    <location>
        <begin position="1141"/>
        <end position="1257"/>
    </location>
</feature>
<dbReference type="PANTHER" id="PTHR15321">
    <property type="entry name" value="TUMOR SUPPRESSOR P53-BINDING PROTEIN 1"/>
    <property type="match status" value="1"/>
</dbReference>
<dbReference type="Gene3D" id="3.40.50.10190">
    <property type="entry name" value="BRCT domain"/>
    <property type="match status" value="1"/>
</dbReference>
<feature type="compositionally biased region" description="Basic and acidic residues" evidence="4">
    <location>
        <begin position="173"/>
        <end position="190"/>
    </location>
</feature>
<feature type="compositionally biased region" description="Basic and acidic residues" evidence="4">
    <location>
        <begin position="851"/>
        <end position="868"/>
    </location>
</feature>
<dbReference type="EMBL" id="AZGZ01000001">
    <property type="protein sequence ID" value="KZZ97837.1"/>
    <property type="molecule type" value="Genomic_DNA"/>
</dbReference>
<feature type="compositionally biased region" description="Basic and acidic residues" evidence="4">
    <location>
        <begin position="917"/>
        <end position="930"/>
    </location>
</feature>
<feature type="compositionally biased region" description="Basic and acidic residues" evidence="4">
    <location>
        <begin position="768"/>
        <end position="780"/>
    </location>
</feature>
<evidence type="ECO:0000313" key="7">
    <source>
        <dbReference type="Proteomes" id="UP000242877"/>
    </source>
</evidence>
<evidence type="ECO:0000313" key="6">
    <source>
        <dbReference type="EMBL" id="KZZ97837.1"/>
    </source>
</evidence>
<gene>
    <name evidence="6" type="ORF">AAP_00098</name>
</gene>
<feature type="compositionally biased region" description="Acidic residues" evidence="4">
    <location>
        <begin position="267"/>
        <end position="276"/>
    </location>
</feature>
<organism evidence="6 7">
    <name type="scientific">Ascosphaera apis ARSEF 7405</name>
    <dbReference type="NCBI Taxonomy" id="392613"/>
    <lineage>
        <taxon>Eukaryota</taxon>
        <taxon>Fungi</taxon>
        <taxon>Dikarya</taxon>
        <taxon>Ascomycota</taxon>
        <taxon>Pezizomycotina</taxon>
        <taxon>Eurotiomycetes</taxon>
        <taxon>Eurotiomycetidae</taxon>
        <taxon>Onygenales</taxon>
        <taxon>Ascosphaeraceae</taxon>
        <taxon>Ascosphaera</taxon>
    </lineage>
</organism>
<dbReference type="Pfam" id="PF18115">
    <property type="entry name" value="Tudor_3"/>
    <property type="match status" value="1"/>
</dbReference>
<evidence type="ECO:0000256" key="4">
    <source>
        <dbReference type="SAM" id="MobiDB-lite"/>
    </source>
</evidence>
<feature type="region of interest" description="Disordered" evidence="4">
    <location>
        <begin position="1"/>
        <end position="22"/>
    </location>
</feature>
<evidence type="ECO:0000256" key="3">
    <source>
        <dbReference type="ARBA" id="ARBA00023242"/>
    </source>
</evidence>
<feature type="region of interest" description="Disordered" evidence="4">
    <location>
        <begin position="353"/>
        <end position="459"/>
    </location>
</feature>
<dbReference type="VEuPathDB" id="FungiDB:AAP_00098"/>
<evidence type="ECO:0000259" key="5">
    <source>
        <dbReference type="PROSITE" id="PS50172"/>
    </source>
</evidence>
<feature type="region of interest" description="Disordered" evidence="4">
    <location>
        <begin position="167"/>
        <end position="200"/>
    </location>
</feature>
<dbReference type="Pfam" id="PF00533">
    <property type="entry name" value="BRCT"/>
    <property type="match status" value="1"/>
</dbReference>
<dbReference type="InterPro" id="IPR041297">
    <property type="entry name" value="Crb2_Tudor"/>
</dbReference>
<dbReference type="SUPFAM" id="SSF52113">
    <property type="entry name" value="BRCT domain"/>
    <property type="match status" value="1"/>
</dbReference>
<dbReference type="InterPro" id="IPR001357">
    <property type="entry name" value="BRCT_dom"/>
</dbReference>
<dbReference type="Gene3D" id="2.30.30.140">
    <property type="match status" value="1"/>
</dbReference>
<proteinExistence type="predicted"/>
<feature type="compositionally biased region" description="Polar residues" evidence="4">
    <location>
        <begin position="444"/>
        <end position="456"/>
    </location>
</feature>
<keyword evidence="3" id="KW-0539">Nucleus</keyword>
<comment type="subcellular location">
    <subcellularLocation>
        <location evidence="1">Nucleus</location>
    </subcellularLocation>
</comment>
<comment type="caution">
    <text evidence="6">The sequence shown here is derived from an EMBL/GenBank/DDBJ whole genome shotgun (WGS) entry which is preliminary data.</text>
</comment>
<dbReference type="Proteomes" id="UP000242877">
    <property type="component" value="Unassembled WGS sequence"/>
</dbReference>
<keyword evidence="7" id="KW-1185">Reference proteome</keyword>
<dbReference type="CDD" id="cd17745">
    <property type="entry name" value="BRCT_p53bp1_rpt1"/>
    <property type="match status" value="1"/>
</dbReference>
<dbReference type="OrthoDB" id="129353at2759"/>
<dbReference type="GO" id="GO:0000077">
    <property type="term" value="P:DNA damage checkpoint signaling"/>
    <property type="evidence" value="ECO:0007669"/>
    <property type="project" value="TreeGrafter"/>
</dbReference>